<sequence length="95" mass="10658">MSGDHLGEEEVGLCLTEDSIATILYTSGSTGVPKGVRVPHRAVLNRLAWQWRTFPYQPAEVRRGRERICVAFLILAFRNTLLSLITTIALLHCHN</sequence>
<evidence type="ECO:0000313" key="5">
    <source>
        <dbReference type="EMBL" id="MPD03881.1"/>
    </source>
</evidence>
<evidence type="ECO:0000313" key="6">
    <source>
        <dbReference type="Proteomes" id="UP000324222"/>
    </source>
</evidence>
<dbReference type="InterPro" id="IPR042099">
    <property type="entry name" value="ANL_N_sf"/>
</dbReference>
<evidence type="ECO:0000256" key="3">
    <source>
        <dbReference type="SAM" id="Phobius"/>
    </source>
</evidence>
<evidence type="ECO:0000256" key="2">
    <source>
        <dbReference type="ARBA" id="ARBA00022553"/>
    </source>
</evidence>
<gene>
    <name evidence="5" type="primary">lgrC</name>
    <name evidence="5" type="ORF">E2C01_099538</name>
</gene>
<name>A0A5B7K438_PORTR</name>
<dbReference type="PANTHER" id="PTHR44845">
    <property type="entry name" value="CARRIER DOMAIN-CONTAINING PROTEIN"/>
    <property type="match status" value="1"/>
</dbReference>
<dbReference type="AlphaFoldDB" id="A0A5B7K438"/>
<keyword evidence="3" id="KW-1133">Transmembrane helix</keyword>
<keyword evidence="3" id="KW-0472">Membrane</keyword>
<dbReference type="Gene3D" id="3.40.50.12780">
    <property type="entry name" value="N-terminal domain of ligase-like"/>
    <property type="match status" value="1"/>
</dbReference>
<keyword evidence="3" id="KW-0812">Transmembrane</keyword>
<organism evidence="5 6">
    <name type="scientific">Portunus trituberculatus</name>
    <name type="common">Swimming crab</name>
    <name type="synonym">Neptunus trituberculatus</name>
    <dbReference type="NCBI Taxonomy" id="210409"/>
    <lineage>
        <taxon>Eukaryota</taxon>
        <taxon>Metazoa</taxon>
        <taxon>Ecdysozoa</taxon>
        <taxon>Arthropoda</taxon>
        <taxon>Crustacea</taxon>
        <taxon>Multicrustacea</taxon>
        <taxon>Malacostraca</taxon>
        <taxon>Eumalacostraca</taxon>
        <taxon>Eucarida</taxon>
        <taxon>Decapoda</taxon>
        <taxon>Pleocyemata</taxon>
        <taxon>Brachyura</taxon>
        <taxon>Eubrachyura</taxon>
        <taxon>Portunoidea</taxon>
        <taxon>Portunidae</taxon>
        <taxon>Portuninae</taxon>
        <taxon>Portunus</taxon>
    </lineage>
</organism>
<accession>A0A5B7K438</accession>
<dbReference type="PROSITE" id="PS00455">
    <property type="entry name" value="AMP_BINDING"/>
    <property type="match status" value="1"/>
</dbReference>
<dbReference type="Pfam" id="PF00501">
    <property type="entry name" value="AMP-binding"/>
    <property type="match status" value="1"/>
</dbReference>
<keyword evidence="1" id="KW-0596">Phosphopantetheine</keyword>
<protein>
    <submittedName>
        <fullName evidence="5">Linear gramicidin synthase subunit C</fullName>
    </submittedName>
</protein>
<dbReference type="EMBL" id="VSRR010138367">
    <property type="protein sequence ID" value="MPD03881.1"/>
    <property type="molecule type" value="Genomic_DNA"/>
</dbReference>
<evidence type="ECO:0000259" key="4">
    <source>
        <dbReference type="Pfam" id="PF00501"/>
    </source>
</evidence>
<dbReference type="SUPFAM" id="SSF56801">
    <property type="entry name" value="Acetyl-CoA synthetase-like"/>
    <property type="match status" value="1"/>
</dbReference>
<keyword evidence="6" id="KW-1185">Reference proteome</keyword>
<dbReference type="PANTHER" id="PTHR44845:SF6">
    <property type="entry name" value="BETA-ALANINE-ACTIVATING ENZYME"/>
    <property type="match status" value="1"/>
</dbReference>
<dbReference type="InterPro" id="IPR020845">
    <property type="entry name" value="AMP-binding_CS"/>
</dbReference>
<dbReference type="Proteomes" id="UP000324222">
    <property type="component" value="Unassembled WGS sequence"/>
</dbReference>
<evidence type="ECO:0000256" key="1">
    <source>
        <dbReference type="ARBA" id="ARBA00022450"/>
    </source>
</evidence>
<feature type="domain" description="AMP-dependent synthetase/ligase" evidence="4">
    <location>
        <begin position="15"/>
        <end position="85"/>
    </location>
</feature>
<dbReference type="InterPro" id="IPR000873">
    <property type="entry name" value="AMP-dep_synth/lig_dom"/>
</dbReference>
<reference evidence="5 6" key="1">
    <citation type="submission" date="2019-05" db="EMBL/GenBank/DDBJ databases">
        <title>Another draft genome of Portunus trituberculatus and its Hox gene families provides insights of decapod evolution.</title>
        <authorList>
            <person name="Jeong J.-H."/>
            <person name="Song I."/>
            <person name="Kim S."/>
            <person name="Choi T."/>
            <person name="Kim D."/>
            <person name="Ryu S."/>
            <person name="Kim W."/>
        </authorList>
    </citation>
    <scope>NUCLEOTIDE SEQUENCE [LARGE SCALE GENOMIC DNA]</scope>
    <source>
        <tissue evidence="5">Muscle</tissue>
    </source>
</reference>
<dbReference type="OrthoDB" id="416786at2759"/>
<keyword evidence="2" id="KW-0597">Phosphoprotein</keyword>
<proteinExistence type="predicted"/>
<comment type="caution">
    <text evidence="5">The sequence shown here is derived from an EMBL/GenBank/DDBJ whole genome shotgun (WGS) entry which is preliminary data.</text>
</comment>
<feature type="transmembrane region" description="Helical" evidence="3">
    <location>
        <begin position="68"/>
        <end position="91"/>
    </location>
</feature>